<gene>
    <name evidence="5" type="ORF">Sjap_008074</name>
</gene>
<dbReference type="InterPro" id="IPR041118">
    <property type="entry name" value="Rx_N"/>
</dbReference>
<evidence type="ECO:0000259" key="4">
    <source>
        <dbReference type="Pfam" id="PF18052"/>
    </source>
</evidence>
<keyword evidence="3" id="KW-0611">Plant defense</keyword>
<protein>
    <recommendedName>
        <fullName evidence="4">Disease resistance N-terminal domain-containing protein</fullName>
    </recommendedName>
</protein>
<dbReference type="AlphaFoldDB" id="A0AAP0JPM1"/>
<dbReference type="Pfam" id="PF18052">
    <property type="entry name" value="Rx_N"/>
    <property type="match status" value="1"/>
</dbReference>
<keyword evidence="2" id="KW-0547">Nucleotide-binding</keyword>
<evidence type="ECO:0000313" key="5">
    <source>
        <dbReference type="EMBL" id="KAK9137480.1"/>
    </source>
</evidence>
<accession>A0AAP0JPM1</accession>
<proteinExistence type="predicted"/>
<feature type="domain" description="Disease resistance N-terminal" evidence="4">
    <location>
        <begin position="13"/>
        <end position="91"/>
    </location>
</feature>
<name>A0AAP0JPM1_9MAGN</name>
<keyword evidence="6" id="KW-1185">Reference proteome</keyword>
<evidence type="ECO:0000256" key="3">
    <source>
        <dbReference type="ARBA" id="ARBA00022821"/>
    </source>
</evidence>
<dbReference type="Gene3D" id="1.20.5.4130">
    <property type="match status" value="1"/>
</dbReference>
<sequence>MGEEILIASAQDIVKRLISLGIDEIGLIRGVEKEVKKLQSILGDIHLVLQEAEKKQVEDERVRRWMDKLKEAALDAEDILEEFAYDCLRRQVVVDEPKD</sequence>
<dbReference type="Proteomes" id="UP001417504">
    <property type="component" value="Unassembled WGS sequence"/>
</dbReference>
<evidence type="ECO:0000313" key="6">
    <source>
        <dbReference type="Proteomes" id="UP001417504"/>
    </source>
</evidence>
<dbReference type="EMBL" id="JBBNAE010000003">
    <property type="protein sequence ID" value="KAK9137480.1"/>
    <property type="molecule type" value="Genomic_DNA"/>
</dbReference>
<comment type="caution">
    <text evidence="5">The sequence shown here is derived from an EMBL/GenBank/DDBJ whole genome shotgun (WGS) entry which is preliminary data.</text>
</comment>
<keyword evidence="1" id="KW-0677">Repeat</keyword>
<organism evidence="5 6">
    <name type="scientific">Stephania japonica</name>
    <dbReference type="NCBI Taxonomy" id="461633"/>
    <lineage>
        <taxon>Eukaryota</taxon>
        <taxon>Viridiplantae</taxon>
        <taxon>Streptophyta</taxon>
        <taxon>Embryophyta</taxon>
        <taxon>Tracheophyta</taxon>
        <taxon>Spermatophyta</taxon>
        <taxon>Magnoliopsida</taxon>
        <taxon>Ranunculales</taxon>
        <taxon>Menispermaceae</taxon>
        <taxon>Menispermoideae</taxon>
        <taxon>Cissampelideae</taxon>
        <taxon>Stephania</taxon>
    </lineage>
</organism>
<evidence type="ECO:0000256" key="1">
    <source>
        <dbReference type="ARBA" id="ARBA00022737"/>
    </source>
</evidence>
<evidence type="ECO:0000256" key="2">
    <source>
        <dbReference type="ARBA" id="ARBA00022741"/>
    </source>
</evidence>
<reference evidence="5 6" key="1">
    <citation type="submission" date="2024-01" db="EMBL/GenBank/DDBJ databases">
        <title>Genome assemblies of Stephania.</title>
        <authorList>
            <person name="Yang L."/>
        </authorList>
    </citation>
    <scope>NUCLEOTIDE SEQUENCE [LARGE SCALE GENOMIC DNA]</scope>
    <source>
        <strain evidence="5">QJT</strain>
        <tissue evidence="5">Leaf</tissue>
    </source>
</reference>
<dbReference type="GO" id="GO:0000166">
    <property type="term" value="F:nucleotide binding"/>
    <property type="evidence" value="ECO:0007669"/>
    <property type="project" value="UniProtKB-KW"/>
</dbReference>
<dbReference type="GO" id="GO:0006952">
    <property type="term" value="P:defense response"/>
    <property type="evidence" value="ECO:0007669"/>
    <property type="project" value="UniProtKB-KW"/>
</dbReference>